<feature type="region of interest" description="Disordered" evidence="8">
    <location>
        <begin position="391"/>
        <end position="420"/>
    </location>
</feature>
<dbReference type="Proteomes" id="UP000750711">
    <property type="component" value="Unassembled WGS sequence"/>
</dbReference>
<keyword evidence="5" id="KW-0862">Zinc</keyword>
<feature type="region of interest" description="Disordered" evidence="8">
    <location>
        <begin position="249"/>
        <end position="328"/>
    </location>
</feature>
<gene>
    <name evidence="10" type="ORF">GP486_000962</name>
</gene>
<evidence type="ECO:0000256" key="8">
    <source>
        <dbReference type="SAM" id="MobiDB-lite"/>
    </source>
</evidence>
<dbReference type="PROSITE" id="PS00028">
    <property type="entry name" value="ZINC_FINGER_C2H2_1"/>
    <property type="match status" value="2"/>
</dbReference>
<dbReference type="InterPro" id="IPR036236">
    <property type="entry name" value="Znf_C2H2_sf"/>
</dbReference>
<feature type="compositionally biased region" description="Basic and acidic residues" evidence="8">
    <location>
        <begin position="568"/>
        <end position="580"/>
    </location>
</feature>
<feature type="domain" description="C2H2-type" evidence="9">
    <location>
        <begin position="467"/>
        <end position="496"/>
    </location>
</feature>
<keyword evidence="11" id="KW-1185">Reference proteome</keyword>
<dbReference type="SMART" id="SM00355">
    <property type="entry name" value="ZnF_C2H2"/>
    <property type="match status" value="2"/>
</dbReference>
<evidence type="ECO:0000256" key="2">
    <source>
        <dbReference type="ARBA" id="ARBA00022723"/>
    </source>
</evidence>
<dbReference type="FunFam" id="3.30.160.60:FF:000504">
    <property type="entry name" value="C2H2 transcription factor swi5"/>
    <property type="match status" value="1"/>
</dbReference>
<name>A0A9P8RTH5_9PEZI</name>
<dbReference type="PANTHER" id="PTHR16515">
    <property type="entry name" value="PR DOMAIN ZINC FINGER PROTEIN"/>
    <property type="match status" value="1"/>
</dbReference>
<dbReference type="Gene3D" id="3.30.160.60">
    <property type="entry name" value="Classic Zinc Finger"/>
    <property type="match status" value="3"/>
</dbReference>
<dbReference type="InterPro" id="IPR013087">
    <property type="entry name" value="Znf_C2H2_type"/>
</dbReference>
<organism evidence="10 11">
    <name type="scientific">Trichoglossum hirsutum</name>
    <dbReference type="NCBI Taxonomy" id="265104"/>
    <lineage>
        <taxon>Eukaryota</taxon>
        <taxon>Fungi</taxon>
        <taxon>Dikarya</taxon>
        <taxon>Ascomycota</taxon>
        <taxon>Pezizomycotina</taxon>
        <taxon>Geoglossomycetes</taxon>
        <taxon>Geoglossales</taxon>
        <taxon>Geoglossaceae</taxon>
        <taxon>Trichoglossum</taxon>
    </lineage>
</organism>
<feature type="compositionally biased region" description="Basic residues" evidence="8">
    <location>
        <begin position="285"/>
        <end position="294"/>
    </location>
</feature>
<dbReference type="PROSITE" id="PS50157">
    <property type="entry name" value="ZINC_FINGER_C2H2_2"/>
    <property type="match status" value="2"/>
</dbReference>
<feature type="compositionally biased region" description="Polar residues" evidence="8">
    <location>
        <begin position="611"/>
        <end position="620"/>
    </location>
</feature>
<comment type="caution">
    <text evidence="10">The sequence shown here is derived from an EMBL/GenBank/DDBJ whole genome shotgun (WGS) entry which is preliminary data.</text>
</comment>
<keyword evidence="4 7" id="KW-0863">Zinc-finger</keyword>
<dbReference type="AlphaFoldDB" id="A0A9P8RTH5"/>
<dbReference type="PANTHER" id="PTHR16515:SF49">
    <property type="entry name" value="GASTRULA ZINC FINGER PROTEIN XLCGF49.1-LIKE-RELATED"/>
    <property type="match status" value="1"/>
</dbReference>
<sequence>MLSNTNQALYRQQRLHRRQNSTPTAFEAPKVPLLPATKLQRLALHRRGQSLDQRTQQTRQRLVQDDSTVSITPGFQPNQQHTLRATQQHKLVQPGQQQQRFSFPSAQNFETQHQEDADSHFKQQSAYLDALFYNQFVDGVNATNVQVSGDRRGNNSNNESAYLGQNAVRPASYPEGLGLQLDELPCFGRDEGNTGNPVLGMPLGEGIDCDSGMGAMYQGWGDCRQRPTTPLKQIGSEEFLTMGTAYYPLTPTKTPHSRVPQTAPARRKIEAVSPSLNDKTIKAPPRTRGHRRTQSTRDLFSGNRFRDAEEAPSPPNSAPLPAGAFDTTPFPHPSFMSMKSLNVDFSGSDNGYESSHHSPMSSALSPTLSSLRSSAEPEFSRMPLFDSPLDSDLDLVMSSDAPSAPSPSHTTNVPAEPSQVGNPPFSPGAMPMSMPDLNIDASIKETGITIEDISSFIQGPDPLDGKWICLYPECNKRFGRKENIKSHIQTHLGDRQFICNYCKKCFVRQHDLKRHAKIHSGVKPYPCPCGNSFARHDALTRHRQRGMCIGAFEGAIKKPARRGRPRKARPDEEERLDKAARTRKAVAMSSTSSSSGSSDLSNSHSPPGGQEFSTGVSSPFDTLPGYLSNSNSSPGMSPEMFFHTPPASPSRGYVSPKHTQYSLSPAHPSPALLPERRSTADAPNNAFTLSSNPPSPHQEIEDVYTTPPELSHLSSSPPPSAVSSKYDLDTFGERNDNQGSPAEETRDKADSNSFTLPGIDEDVDEMFGTSLTALERDPDILFMPEFDKLFSNNDMFHESCEGSDVFFDSP</sequence>
<feature type="region of interest" description="Disordered" evidence="8">
    <location>
        <begin position="558"/>
        <end position="760"/>
    </location>
</feature>
<evidence type="ECO:0000256" key="3">
    <source>
        <dbReference type="ARBA" id="ARBA00022737"/>
    </source>
</evidence>
<feature type="compositionally biased region" description="Low complexity" evidence="8">
    <location>
        <begin position="391"/>
        <end position="408"/>
    </location>
</feature>
<evidence type="ECO:0000256" key="1">
    <source>
        <dbReference type="ARBA" id="ARBA00004123"/>
    </source>
</evidence>
<dbReference type="InterPro" id="IPR050331">
    <property type="entry name" value="Zinc_finger"/>
</dbReference>
<feature type="compositionally biased region" description="Low complexity" evidence="8">
    <location>
        <begin position="589"/>
        <end position="605"/>
    </location>
</feature>
<evidence type="ECO:0000256" key="7">
    <source>
        <dbReference type="PROSITE-ProRule" id="PRU00042"/>
    </source>
</evidence>
<evidence type="ECO:0000256" key="5">
    <source>
        <dbReference type="ARBA" id="ARBA00022833"/>
    </source>
</evidence>
<proteinExistence type="predicted"/>
<dbReference type="GO" id="GO:0008270">
    <property type="term" value="F:zinc ion binding"/>
    <property type="evidence" value="ECO:0007669"/>
    <property type="project" value="UniProtKB-KW"/>
</dbReference>
<comment type="subcellular location">
    <subcellularLocation>
        <location evidence="1">Nucleus</location>
    </subcellularLocation>
</comment>
<evidence type="ECO:0000256" key="4">
    <source>
        <dbReference type="ARBA" id="ARBA00022771"/>
    </source>
</evidence>
<dbReference type="GO" id="GO:0010468">
    <property type="term" value="P:regulation of gene expression"/>
    <property type="evidence" value="ECO:0007669"/>
    <property type="project" value="TreeGrafter"/>
</dbReference>
<evidence type="ECO:0000259" key="9">
    <source>
        <dbReference type="PROSITE" id="PS50157"/>
    </source>
</evidence>
<feature type="compositionally biased region" description="Polar residues" evidence="8">
    <location>
        <begin position="681"/>
        <end position="692"/>
    </location>
</feature>
<keyword evidence="2" id="KW-0479">Metal-binding</keyword>
<evidence type="ECO:0000256" key="6">
    <source>
        <dbReference type="ARBA" id="ARBA00023242"/>
    </source>
</evidence>
<evidence type="ECO:0000313" key="10">
    <source>
        <dbReference type="EMBL" id="KAH0565652.1"/>
    </source>
</evidence>
<feature type="compositionally biased region" description="Basic and acidic residues" evidence="8">
    <location>
        <begin position="726"/>
        <end position="736"/>
    </location>
</feature>
<feature type="domain" description="C2H2-type" evidence="9">
    <location>
        <begin position="497"/>
        <end position="524"/>
    </location>
</feature>
<dbReference type="Pfam" id="PF00096">
    <property type="entry name" value="zf-C2H2"/>
    <property type="match status" value="1"/>
</dbReference>
<evidence type="ECO:0000313" key="11">
    <source>
        <dbReference type="Proteomes" id="UP000750711"/>
    </source>
</evidence>
<dbReference type="SUPFAM" id="SSF57667">
    <property type="entry name" value="beta-beta-alpha zinc fingers"/>
    <property type="match status" value="1"/>
</dbReference>
<keyword evidence="3" id="KW-0677">Repeat</keyword>
<feature type="compositionally biased region" description="Low complexity" evidence="8">
    <location>
        <begin position="357"/>
        <end position="366"/>
    </location>
</feature>
<dbReference type="EMBL" id="JAGHQM010000073">
    <property type="protein sequence ID" value="KAH0565652.1"/>
    <property type="molecule type" value="Genomic_DNA"/>
</dbReference>
<feature type="compositionally biased region" description="Low complexity" evidence="8">
    <location>
        <begin position="662"/>
        <end position="673"/>
    </location>
</feature>
<feature type="compositionally biased region" description="Basic residues" evidence="8">
    <location>
        <begin position="558"/>
        <end position="567"/>
    </location>
</feature>
<feature type="region of interest" description="Disordered" evidence="8">
    <location>
        <begin position="350"/>
        <end position="369"/>
    </location>
</feature>
<reference evidence="10" key="1">
    <citation type="submission" date="2021-03" db="EMBL/GenBank/DDBJ databases">
        <title>Comparative genomics and phylogenomic investigation of the class Geoglossomycetes provide insights into ecological specialization and systematics.</title>
        <authorList>
            <person name="Melie T."/>
            <person name="Pirro S."/>
            <person name="Miller A.N."/>
            <person name="Quandt A."/>
        </authorList>
    </citation>
    <scope>NUCLEOTIDE SEQUENCE</scope>
    <source>
        <strain evidence="10">CAQ_001_2017</strain>
    </source>
</reference>
<accession>A0A9P8RTH5</accession>
<keyword evidence="6" id="KW-0539">Nucleus</keyword>
<protein>
    <recommendedName>
        <fullName evidence="9">C2H2-type domain-containing protein</fullName>
    </recommendedName>
</protein>
<dbReference type="GO" id="GO:0005634">
    <property type="term" value="C:nucleus"/>
    <property type="evidence" value="ECO:0007669"/>
    <property type="project" value="UniProtKB-SubCell"/>
</dbReference>